<reference evidence="5" key="1">
    <citation type="journal article" date="2019" name="Int. J. Syst. Evol. Microbiol.">
        <title>The Global Catalogue of Microorganisms (GCM) 10K type strain sequencing project: providing services to taxonomists for standard genome sequencing and annotation.</title>
        <authorList>
            <consortium name="The Broad Institute Genomics Platform"/>
            <consortium name="The Broad Institute Genome Sequencing Center for Infectious Disease"/>
            <person name="Wu L."/>
            <person name="Ma J."/>
        </authorList>
    </citation>
    <scope>NUCLEOTIDE SEQUENCE [LARGE SCALE GENOMIC DNA]</scope>
    <source>
        <strain evidence="5">CCUG 57113</strain>
    </source>
</reference>
<dbReference type="Gene3D" id="1.10.10.60">
    <property type="entry name" value="Homeodomain-like"/>
    <property type="match status" value="1"/>
</dbReference>
<comment type="caution">
    <text evidence="4">The sequence shown here is derived from an EMBL/GenBank/DDBJ whole genome shotgun (WGS) entry which is preliminary data.</text>
</comment>
<dbReference type="PRINTS" id="PR00455">
    <property type="entry name" value="HTHTETR"/>
</dbReference>
<dbReference type="Proteomes" id="UP001596105">
    <property type="component" value="Unassembled WGS sequence"/>
</dbReference>
<name>A0ABW0LW90_9BACL</name>
<dbReference type="Pfam" id="PF00440">
    <property type="entry name" value="TetR_N"/>
    <property type="match status" value="1"/>
</dbReference>
<feature type="DNA-binding region" description="H-T-H motif" evidence="2">
    <location>
        <begin position="25"/>
        <end position="44"/>
    </location>
</feature>
<keyword evidence="1 2" id="KW-0238">DNA-binding</keyword>
<dbReference type="SUPFAM" id="SSF46689">
    <property type="entry name" value="Homeodomain-like"/>
    <property type="match status" value="1"/>
</dbReference>
<dbReference type="InterPro" id="IPR009057">
    <property type="entry name" value="Homeodomain-like_sf"/>
</dbReference>
<dbReference type="InterPro" id="IPR001647">
    <property type="entry name" value="HTH_TetR"/>
</dbReference>
<organism evidence="4 5">
    <name type="scientific">Cohnella suwonensis</name>
    <dbReference type="NCBI Taxonomy" id="696072"/>
    <lineage>
        <taxon>Bacteria</taxon>
        <taxon>Bacillati</taxon>
        <taxon>Bacillota</taxon>
        <taxon>Bacilli</taxon>
        <taxon>Bacillales</taxon>
        <taxon>Paenibacillaceae</taxon>
        <taxon>Cohnella</taxon>
    </lineage>
</organism>
<dbReference type="InterPro" id="IPR050624">
    <property type="entry name" value="HTH-type_Tx_Regulator"/>
</dbReference>
<accession>A0ABW0LW90</accession>
<dbReference type="PROSITE" id="PS50977">
    <property type="entry name" value="HTH_TETR_2"/>
    <property type="match status" value="1"/>
</dbReference>
<evidence type="ECO:0000313" key="4">
    <source>
        <dbReference type="EMBL" id="MFC5470144.1"/>
    </source>
</evidence>
<dbReference type="EMBL" id="JBHSMH010000054">
    <property type="protein sequence ID" value="MFC5470144.1"/>
    <property type="molecule type" value="Genomic_DNA"/>
</dbReference>
<keyword evidence="5" id="KW-1185">Reference proteome</keyword>
<sequence>MRDKKKQILDAAIKCFAQKGFNATSIQEIVDELGMAKGSIYFYFKSKDDLLASVIEHYGEMLFEQMGELPEEAALPPREKLATQIDRQFVFIREHLDFMRMFAKEPLSGLQPQIREKFIRIRAREKVWNVKHLGAIYGSSAEKYFGDASALMSGIAGPYFEAILFEGESFENRGLGKFLTERLDDMVAGMVSGGKAPILPPANLQRLRELAGLDSAESSEAAGIVSELLAEAASDPSRWEERAYADLVGALTALKEEAGRSAVRHPLHFKAMIALTRQLGPAEWRDRLAALERLA</sequence>
<dbReference type="RefSeq" id="WP_209750927.1">
    <property type="nucleotide sequence ID" value="NZ_JBHSMH010000054.1"/>
</dbReference>
<evidence type="ECO:0000259" key="3">
    <source>
        <dbReference type="PROSITE" id="PS50977"/>
    </source>
</evidence>
<protein>
    <submittedName>
        <fullName evidence="4">TetR/AcrR family transcriptional regulator</fullName>
    </submittedName>
</protein>
<dbReference type="Gene3D" id="1.10.357.10">
    <property type="entry name" value="Tetracycline Repressor, domain 2"/>
    <property type="match status" value="1"/>
</dbReference>
<evidence type="ECO:0000256" key="2">
    <source>
        <dbReference type="PROSITE-ProRule" id="PRU00335"/>
    </source>
</evidence>
<evidence type="ECO:0000256" key="1">
    <source>
        <dbReference type="ARBA" id="ARBA00023125"/>
    </source>
</evidence>
<dbReference type="PANTHER" id="PTHR43479:SF22">
    <property type="entry name" value="TRANSCRIPTIONAL REGULATOR, TETR FAMILY"/>
    <property type="match status" value="1"/>
</dbReference>
<gene>
    <name evidence="4" type="ORF">ACFPPD_15660</name>
</gene>
<evidence type="ECO:0000313" key="5">
    <source>
        <dbReference type="Proteomes" id="UP001596105"/>
    </source>
</evidence>
<feature type="domain" description="HTH tetR-type" evidence="3">
    <location>
        <begin position="2"/>
        <end position="62"/>
    </location>
</feature>
<dbReference type="PANTHER" id="PTHR43479">
    <property type="entry name" value="ACREF/ENVCD OPERON REPRESSOR-RELATED"/>
    <property type="match status" value="1"/>
</dbReference>
<proteinExistence type="predicted"/>